<dbReference type="AlphaFoldDB" id="A0A4U5PUH5"/>
<reference evidence="1" key="1">
    <citation type="submission" date="2018-10" db="EMBL/GenBank/DDBJ databases">
        <title>Population genomic analysis revealed the cold adaptation of white poplar.</title>
        <authorList>
            <person name="Liu Y.-J."/>
        </authorList>
    </citation>
    <scope>NUCLEOTIDE SEQUENCE [LARGE SCALE GENOMIC DNA]</scope>
    <source>
        <strain evidence="1">PAL-ZL1</strain>
    </source>
</reference>
<evidence type="ECO:0000313" key="1">
    <source>
        <dbReference type="EMBL" id="TKS00651.1"/>
    </source>
</evidence>
<protein>
    <submittedName>
        <fullName evidence="1">Uncharacterized protein</fullName>
    </submittedName>
</protein>
<accession>A0A4U5PUH5</accession>
<name>A0A4U5PUH5_POPAL</name>
<sequence>MVLHNPNKPTQAQPGLNIIRRLLDQEAKKEQLNAPRQNPSHQRVPACYLMVFELDDSWSTRIKAVLSSIHMPCSILSASNAWANAQHLMSRHESTNTRLFTVKGFIVFLFKPENND</sequence>
<proteinExistence type="predicted"/>
<dbReference type="EMBL" id="RCHU01000597">
    <property type="protein sequence ID" value="TKS00651.1"/>
    <property type="molecule type" value="Genomic_DNA"/>
</dbReference>
<organism evidence="1">
    <name type="scientific">Populus alba</name>
    <name type="common">White poplar</name>
    <dbReference type="NCBI Taxonomy" id="43335"/>
    <lineage>
        <taxon>Eukaryota</taxon>
        <taxon>Viridiplantae</taxon>
        <taxon>Streptophyta</taxon>
        <taxon>Embryophyta</taxon>
        <taxon>Tracheophyta</taxon>
        <taxon>Spermatophyta</taxon>
        <taxon>Magnoliopsida</taxon>
        <taxon>eudicotyledons</taxon>
        <taxon>Gunneridae</taxon>
        <taxon>Pentapetalae</taxon>
        <taxon>rosids</taxon>
        <taxon>fabids</taxon>
        <taxon>Malpighiales</taxon>
        <taxon>Salicaceae</taxon>
        <taxon>Saliceae</taxon>
        <taxon>Populus</taxon>
    </lineage>
</organism>
<gene>
    <name evidence="1" type="ORF">D5086_0000180900</name>
</gene>
<comment type="caution">
    <text evidence="1">The sequence shown here is derived from an EMBL/GenBank/DDBJ whole genome shotgun (WGS) entry which is preliminary data.</text>
</comment>